<evidence type="ECO:0000313" key="2">
    <source>
        <dbReference type="EMBL" id="CBJ31625.1"/>
    </source>
</evidence>
<dbReference type="Proteomes" id="UP000002630">
    <property type="component" value="Linkage Group LG13"/>
</dbReference>
<evidence type="ECO:0000313" key="3">
    <source>
        <dbReference type="Proteomes" id="UP000002630"/>
    </source>
</evidence>
<reference evidence="2 3" key="1">
    <citation type="journal article" date="2010" name="Nature">
        <title>The Ectocarpus genome and the independent evolution of multicellularity in brown algae.</title>
        <authorList>
            <person name="Cock J.M."/>
            <person name="Sterck L."/>
            <person name="Rouze P."/>
            <person name="Scornet D."/>
            <person name="Allen A.E."/>
            <person name="Amoutzias G."/>
            <person name="Anthouard V."/>
            <person name="Artiguenave F."/>
            <person name="Aury J.M."/>
            <person name="Badger J.H."/>
            <person name="Beszteri B."/>
            <person name="Billiau K."/>
            <person name="Bonnet E."/>
            <person name="Bothwell J.H."/>
            <person name="Bowler C."/>
            <person name="Boyen C."/>
            <person name="Brownlee C."/>
            <person name="Carrano C.J."/>
            <person name="Charrier B."/>
            <person name="Cho G.Y."/>
            <person name="Coelho S.M."/>
            <person name="Collen J."/>
            <person name="Corre E."/>
            <person name="Da Silva C."/>
            <person name="Delage L."/>
            <person name="Delaroque N."/>
            <person name="Dittami S.M."/>
            <person name="Doulbeau S."/>
            <person name="Elias M."/>
            <person name="Farnham G."/>
            <person name="Gachon C.M."/>
            <person name="Gschloessl B."/>
            <person name="Heesch S."/>
            <person name="Jabbari K."/>
            <person name="Jubin C."/>
            <person name="Kawai H."/>
            <person name="Kimura K."/>
            <person name="Kloareg B."/>
            <person name="Kupper F.C."/>
            <person name="Lang D."/>
            <person name="Le Bail A."/>
            <person name="Leblanc C."/>
            <person name="Lerouge P."/>
            <person name="Lohr M."/>
            <person name="Lopez P.J."/>
            <person name="Martens C."/>
            <person name="Maumus F."/>
            <person name="Michel G."/>
            <person name="Miranda-Saavedra D."/>
            <person name="Morales J."/>
            <person name="Moreau H."/>
            <person name="Motomura T."/>
            <person name="Nagasato C."/>
            <person name="Napoli C.A."/>
            <person name="Nelson D.R."/>
            <person name="Nyvall-Collen P."/>
            <person name="Peters A.F."/>
            <person name="Pommier C."/>
            <person name="Potin P."/>
            <person name="Poulain J."/>
            <person name="Quesneville H."/>
            <person name="Read B."/>
            <person name="Rensing S.A."/>
            <person name="Ritter A."/>
            <person name="Rousvoal S."/>
            <person name="Samanta M."/>
            <person name="Samson G."/>
            <person name="Schroeder D.C."/>
            <person name="Segurens B."/>
            <person name="Strittmatter M."/>
            <person name="Tonon T."/>
            <person name="Tregear J.W."/>
            <person name="Valentin K."/>
            <person name="von Dassow P."/>
            <person name="Yamagishi T."/>
            <person name="Van de Peer Y."/>
            <person name="Wincker P."/>
        </authorList>
    </citation>
    <scope>NUCLEOTIDE SEQUENCE [LARGE SCALE GENOMIC DNA]</scope>
    <source>
        <strain evidence="3">Ec32 / CCAP1310/4</strain>
    </source>
</reference>
<dbReference type="EMBL" id="FN648452">
    <property type="protein sequence ID" value="CBJ31625.1"/>
    <property type="molecule type" value="Genomic_DNA"/>
</dbReference>
<feature type="compositionally biased region" description="Basic and acidic residues" evidence="1">
    <location>
        <begin position="139"/>
        <end position="155"/>
    </location>
</feature>
<dbReference type="InParanoid" id="D7FU98"/>
<dbReference type="eggNOG" id="ENOG502S8A8">
    <property type="taxonomic scope" value="Eukaryota"/>
</dbReference>
<proteinExistence type="predicted"/>
<gene>
    <name evidence="2" type="ORF">Esi_0269_0015</name>
</gene>
<evidence type="ECO:0000256" key="1">
    <source>
        <dbReference type="SAM" id="MobiDB-lite"/>
    </source>
</evidence>
<keyword evidence="3" id="KW-1185">Reference proteome</keyword>
<protein>
    <submittedName>
        <fullName evidence="2">Uncharacterized protein</fullName>
    </submittedName>
</protein>
<dbReference type="OrthoDB" id="192262at2759"/>
<accession>D7FU98</accession>
<feature type="region of interest" description="Disordered" evidence="1">
    <location>
        <begin position="112"/>
        <end position="169"/>
    </location>
</feature>
<dbReference type="EMBL" id="FN649738">
    <property type="protein sequence ID" value="CBJ31625.1"/>
    <property type="molecule type" value="Genomic_DNA"/>
</dbReference>
<name>D7FU98_ECTSI</name>
<sequence length="169" mass="17561">MRKRSSSTVLFARQGEPMGPGTQQLSRQAKLAISVLIDLIGMSSYALPGVGEATDLGWAPISSALIFYLYGNSIFAGLAFVEEILPGFDVIPTATIAWFLTNSEIGQNVTNAAAGKKPEGDVSSSAPPPPAGSPFSKLNDAREAGKGAGSRKVDDGMVQSGVIDVDSED</sequence>
<dbReference type="AlphaFoldDB" id="D7FU98"/>
<organism evidence="2 3">
    <name type="scientific">Ectocarpus siliculosus</name>
    <name type="common">Brown alga</name>
    <name type="synonym">Conferva siliculosa</name>
    <dbReference type="NCBI Taxonomy" id="2880"/>
    <lineage>
        <taxon>Eukaryota</taxon>
        <taxon>Sar</taxon>
        <taxon>Stramenopiles</taxon>
        <taxon>Ochrophyta</taxon>
        <taxon>PX clade</taxon>
        <taxon>Phaeophyceae</taxon>
        <taxon>Ectocarpales</taxon>
        <taxon>Ectocarpaceae</taxon>
        <taxon>Ectocarpus</taxon>
    </lineage>
</organism>